<keyword evidence="3" id="KW-0732">Signal</keyword>
<evidence type="ECO:0000256" key="1">
    <source>
        <dbReference type="ARBA" id="ARBA00004442"/>
    </source>
</evidence>
<evidence type="ECO:0000256" key="3">
    <source>
        <dbReference type="ARBA" id="ARBA00022729"/>
    </source>
</evidence>
<reference evidence="8 9" key="1">
    <citation type="submission" date="2020-08" db="EMBL/GenBank/DDBJ databases">
        <title>Sphingobacterium sp. DN00404 isolated from aquaculture water.</title>
        <authorList>
            <person name="Zhang M."/>
        </authorList>
    </citation>
    <scope>NUCLEOTIDE SEQUENCE [LARGE SCALE GENOMIC DNA]</scope>
    <source>
        <strain evidence="8 9">DN00404</strain>
    </source>
</reference>
<keyword evidence="9" id="KW-1185">Reference proteome</keyword>
<evidence type="ECO:0000313" key="9">
    <source>
        <dbReference type="Proteomes" id="UP000602759"/>
    </source>
</evidence>
<dbReference type="Proteomes" id="UP000602759">
    <property type="component" value="Unassembled WGS sequence"/>
</dbReference>
<evidence type="ECO:0000259" key="7">
    <source>
        <dbReference type="Pfam" id="PF13271"/>
    </source>
</evidence>
<evidence type="ECO:0000313" key="8">
    <source>
        <dbReference type="EMBL" id="MBD1433532.1"/>
    </source>
</evidence>
<dbReference type="InterPro" id="IPR025139">
    <property type="entry name" value="DUF4062"/>
</dbReference>
<accession>A0ABR7YQI4</accession>
<dbReference type="Gene3D" id="1.25.40.390">
    <property type="match status" value="2"/>
</dbReference>
<dbReference type="EMBL" id="JACOIK010000008">
    <property type="protein sequence ID" value="MBD1433532.1"/>
    <property type="molecule type" value="Genomic_DNA"/>
</dbReference>
<feature type="domain" description="RagB/SusD" evidence="6">
    <location>
        <begin position="428"/>
        <end position="506"/>
    </location>
</feature>
<dbReference type="InterPro" id="IPR011990">
    <property type="entry name" value="TPR-like_helical_dom_sf"/>
</dbReference>
<dbReference type="InterPro" id="IPR012944">
    <property type="entry name" value="SusD_RagB_dom"/>
</dbReference>
<evidence type="ECO:0000256" key="5">
    <source>
        <dbReference type="ARBA" id="ARBA00023237"/>
    </source>
</evidence>
<evidence type="ECO:0000256" key="2">
    <source>
        <dbReference type="ARBA" id="ARBA00006275"/>
    </source>
</evidence>
<comment type="similarity">
    <text evidence="2">Belongs to the SusD family.</text>
</comment>
<comment type="subcellular location">
    <subcellularLocation>
        <location evidence="1">Cell outer membrane</location>
    </subcellularLocation>
</comment>
<comment type="caution">
    <text evidence="8">The sequence shown here is derived from an EMBL/GenBank/DDBJ whole genome shotgun (WGS) entry which is preliminary data.</text>
</comment>
<proteinExistence type="inferred from homology"/>
<sequence>MDVKYQVFISSTYNDLKEERQEVIKVVLQMGHIPVSMEFFSAADEDQWSLIKGLLDECDYYVVIIGGIYGSIEEKSGKSYTQLEYEYAVEKGIPVIGILNRDVNRLSAEKRERKKVNQEKLAGFSELVKRKMCQFWSTPSDLASNVATSLHKLMNKNPRLGWTRVLPKEHPIEEIVQTVNVDIPKPKNVVSNGILTERDIRKVLKKGLFDFGSFIDIYFIIEGLYSHSNTETKLPNSQLEWIRKNEIPAHLQQVKEIWTRSYRCIYTFINIRDLAQKRGVPQDVISIGNIFISYIYYVLTEVWGDVPYFNNKPELEMAPKGSSNVKEIRTLSLANLQSVLHDSTLSTQHVDLAVGVAVRWELQAKNYSKAKEYIDKLINRDRYKLAPVHEIFSTDVESIGYFDTDQEGSQFHNPVFRVLCKKGRFVHYLRYTEVLLMATEIYFHLSDHQKALYYINLVRIRNNQPQLKETGNNFIATLLDDWKANLGMEGSYFSALKRNGYAEKVLGIPAFKSVLPIPAQEIALNPNMQQNEGY</sequence>
<dbReference type="Pfam" id="PF07980">
    <property type="entry name" value="SusD_RagB"/>
    <property type="match status" value="1"/>
</dbReference>
<name>A0ABR7YQI4_9SPHI</name>
<protein>
    <submittedName>
        <fullName evidence="8">DUF4062 domain-containing protein</fullName>
    </submittedName>
</protein>
<evidence type="ECO:0000259" key="6">
    <source>
        <dbReference type="Pfam" id="PF07980"/>
    </source>
</evidence>
<dbReference type="Pfam" id="PF13271">
    <property type="entry name" value="DUF4062"/>
    <property type="match status" value="1"/>
</dbReference>
<gene>
    <name evidence="8" type="ORF">H8B06_11885</name>
</gene>
<keyword evidence="4" id="KW-0472">Membrane</keyword>
<evidence type="ECO:0000256" key="4">
    <source>
        <dbReference type="ARBA" id="ARBA00023136"/>
    </source>
</evidence>
<dbReference type="SUPFAM" id="SSF48452">
    <property type="entry name" value="TPR-like"/>
    <property type="match status" value="1"/>
</dbReference>
<keyword evidence="5" id="KW-0998">Cell outer membrane</keyword>
<dbReference type="RefSeq" id="WP_190994500.1">
    <property type="nucleotide sequence ID" value="NZ_JACOIK010000008.1"/>
</dbReference>
<feature type="domain" description="DUF4062" evidence="7">
    <location>
        <begin position="6"/>
        <end position="88"/>
    </location>
</feature>
<organism evidence="8 9">
    <name type="scientific">Sphingobacterium micropteri</name>
    <dbReference type="NCBI Taxonomy" id="2763501"/>
    <lineage>
        <taxon>Bacteria</taxon>
        <taxon>Pseudomonadati</taxon>
        <taxon>Bacteroidota</taxon>
        <taxon>Sphingobacteriia</taxon>
        <taxon>Sphingobacteriales</taxon>
        <taxon>Sphingobacteriaceae</taxon>
        <taxon>Sphingobacterium</taxon>
    </lineage>
</organism>